<sequence>MKTQEQLNALSQAHSEISQQCSDQITSADEDLKASIGTWTGTTGKFIDQLGSIVLPDTLTGQSLCSSQALVHLNWDDSIQQNLIHTHTSTLNHFSEYESSKCIQSSHISSVSLSDIASARGASTGQDLVMKIIQIKQVSEGLDASYTGDSLTVERAFQCGSIPASVYVKILQRQDIMRTAGGLSLCEPEEECKPSEVNGLILRCLSKNESLDSGRKINLLRSECEGGTSLVCDDCSGDLHNNNKLRVDVAVQCDLMSSSSTLIVLGHQQQFMGLVLPLSGETVSNSIQCNHQITTSEFTTELFCNRGKIAAFYIPESSEVIDINSAVKNGLIDSWTADIVRSVEFPDAIPDVDHLHEMFSSWLIYKKLSVDGWHHSVAVADLTSPSPSEAEQLFISYLMINSYVDPRSAQRVLILDSQSQTFLRNFPHFAFNSSFDTEQADVELLLVNEEIEKVMEDAQDPFDPCDFTSKINGSITPEENSPSEPELSNLACLDNIAQGSEETTVTYVQAVKQDYINELRQVYDMEHDAKVEATVHFNLDETEGRKSLEYDTREADSDSLDDPAILETPVPPFVCSVKSRNADSPFDYESASKFHHEKLPNCNSEFLCRESTSVDLNPSYFLCFSETIRGEKKFNYPLQVNKDQMEEEGNLTVPLGSLKNLVAVQTAPELNNMLSDENICALGLSEDTLLDLKQTDMYQTEEESSLKSDCNISLSNALEFGLGETKPVALEIKTCSYSRENLNSDTFEGHTVSSIQMYGAENMQLPMKRGVAVMVLDLPNEEDNKDTEKAVKEGNVGAISNHTHCGHEAEMISSSSLIHVSADFVSHTDKLPLMAKDCDSQVSFNRQLTGATNVHSIIKENNAPIKETGLSGLRDISIDSENQPQHACVAFCSAESKRQPIDELFSAGYDSRKGSHAFSDSELGTSGSLRNDLSLETERDTNNACSDLNSEPAQSLHHLSSWNLVESTFISTSKDGGISEIKHAEDSSRYASPQPAVLHLRDDFSAESQPLCSQISFLYDRPAQQSSSSSQITVLFSDITTRNTPSQGCDVEEPSMTNKNVLEPNSCGENQMNVEIYKERLCPEKQHDDTFMITNDAEEFSVSKQEKNYVNVCDLKESCEISNIHLRQPEIEELGSGTQSEKGADLSNSIGSSVWCSNQSYKAVKVLVDDPEEIEQTEDNLQPTEKNSFQGLCEHTTPDVLMDMLNENTLSPNSSDIRGSELTCEEDEACKIKKQDGPLNIQLQLLQLFETVSLSQDFSMLQELVESLSSAMGGDTQEDQLCMLESIKEESSEGEDEELAREASGICEVAESAHQPSTRGFDSLDAYKAEEVKTELFSIQDYLECVGRLQDHADVLEDVKKDLLMQASTPNNMEELQIQLKGCQSLEAEVSRLGSVLPGDFERAKQLLKSADDDQIPKQINEDLHSTYLQLESNFTAVSQMCAERSSSLFQVMKAEKSQLESTYQKHLSDLHKLTSIILNNFEMLDMDLTACDEDKLKHLSQLNMDTGNLLSKETKLKLEDVTFDIQCFISEHAQFLSPAQSSYLLKFLTSAQRAYREQTEKLATQRSALDALLDAKQKEKQEEVCLRK</sequence>
<organism evidence="2 3">
    <name type="scientific">Ilyodon furcidens</name>
    <name type="common">goldbreast splitfin</name>
    <dbReference type="NCBI Taxonomy" id="33524"/>
    <lineage>
        <taxon>Eukaryota</taxon>
        <taxon>Metazoa</taxon>
        <taxon>Chordata</taxon>
        <taxon>Craniata</taxon>
        <taxon>Vertebrata</taxon>
        <taxon>Euteleostomi</taxon>
        <taxon>Actinopterygii</taxon>
        <taxon>Neopterygii</taxon>
        <taxon>Teleostei</taxon>
        <taxon>Neoteleostei</taxon>
        <taxon>Acanthomorphata</taxon>
        <taxon>Ovalentaria</taxon>
        <taxon>Atherinomorphae</taxon>
        <taxon>Cyprinodontiformes</taxon>
        <taxon>Goodeidae</taxon>
        <taxon>Ilyodon</taxon>
    </lineage>
</organism>
<dbReference type="SUPFAM" id="SSF75399">
    <property type="entry name" value="Plakin repeat"/>
    <property type="match status" value="1"/>
</dbReference>
<keyword evidence="3" id="KW-1185">Reference proteome</keyword>
<evidence type="ECO:0000256" key="1">
    <source>
        <dbReference type="SAM" id="MobiDB-lite"/>
    </source>
</evidence>
<proteinExistence type="predicted"/>
<accession>A0ABV0VBI2</accession>
<name>A0ABV0VBI2_9TELE</name>
<dbReference type="SUPFAM" id="SSF46966">
    <property type="entry name" value="Spectrin repeat"/>
    <property type="match status" value="1"/>
</dbReference>
<protein>
    <submittedName>
        <fullName evidence="2">Uncharacterized protein</fullName>
    </submittedName>
</protein>
<comment type="caution">
    <text evidence="2">The sequence shown here is derived from an EMBL/GenBank/DDBJ whole genome shotgun (WGS) entry which is preliminary data.</text>
</comment>
<dbReference type="EMBL" id="JAHRIQ010104270">
    <property type="protein sequence ID" value="MEQ2254075.1"/>
    <property type="molecule type" value="Genomic_DNA"/>
</dbReference>
<evidence type="ECO:0000313" key="3">
    <source>
        <dbReference type="Proteomes" id="UP001482620"/>
    </source>
</evidence>
<gene>
    <name evidence="2" type="ORF">ILYODFUR_000020</name>
</gene>
<feature type="region of interest" description="Disordered" evidence="1">
    <location>
        <begin position="1044"/>
        <end position="1064"/>
    </location>
</feature>
<dbReference type="Gene3D" id="3.90.1290.10">
    <property type="entry name" value="Plakin repeat"/>
    <property type="match status" value="1"/>
</dbReference>
<dbReference type="InterPro" id="IPR035915">
    <property type="entry name" value="Plakin_repeat_sf"/>
</dbReference>
<reference evidence="2 3" key="1">
    <citation type="submission" date="2021-06" db="EMBL/GenBank/DDBJ databases">
        <authorList>
            <person name="Palmer J.M."/>
        </authorList>
    </citation>
    <scope>NUCLEOTIDE SEQUENCE [LARGE SCALE GENOMIC DNA]</scope>
    <source>
        <strain evidence="3">if_2019</strain>
        <tissue evidence="2">Muscle</tissue>
    </source>
</reference>
<dbReference type="Proteomes" id="UP001482620">
    <property type="component" value="Unassembled WGS sequence"/>
</dbReference>
<evidence type="ECO:0000313" key="2">
    <source>
        <dbReference type="EMBL" id="MEQ2254075.1"/>
    </source>
</evidence>